<evidence type="ECO:0000313" key="4">
    <source>
        <dbReference type="Proteomes" id="UP000029391"/>
    </source>
</evidence>
<protein>
    <recommendedName>
        <fullName evidence="2">RES domain-containing protein</fullName>
    </recommendedName>
</protein>
<keyword evidence="4" id="KW-1185">Reference proteome</keyword>
<dbReference type="InterPro" id="IPR014914">
    <property type="entry name" value="RES_dom"/>
</dbReference>
<dbReference type="AlphaFoldDB" id="A0A091BF51"/>
<dbReference type="eggNOG" id="COG5654">
    <property type="taxonomic scope" value="Bacteria"/>
</dbReference>
<comment type="caution">
    <text evidence="3">The sequence shown here is derived from an EMBL/GenBank/DDBJ whole genome shotgun (WGS) entry which is preliminary data.</text>
</comment>
<feature type="domain" description="RES" evidence="2">
    <location>
        <begin position="70"/>
        <end position="192"/>
    </location>
</feature>
<reference evidence="3 4" key="1">
    <citation type="submission" date="2013-09" db="EMBL/GenBank/DDBJ databases">
        <title>Genome sequencing of Arenimonas composti.</title>
        <authorList>
            <person name="Chen F."/>
            <person name="Wang G."/>
        </authorList>
    </citation>
    <scope>NUCLEOTIDE SEQUENCE [LARGE SCALE GENOMIC DNA]</scope>
    <source>
        <strain evidence="3 4">TR7-09</strain>
    </source>
</reference>
<sequence>MTSADMPTTKPELESANPEPALDAALRDTFPASDPPAATGFTPPTTAEAANEIDEVCAWLVLAAPCVDKPVEQWRTCGQGRWLSPNVPALIASLSPAGALLEALVNQHLEECRDEWKLVPLKLPGETLRRLDNPHELWRERPYRNEVRMCGDRWALEQQSLALRVPSALCPGEYNILINTLHPDFAKLSRGDAQPLEIDSRLR</sequence>
<feature type="compositionally biased region" description="Low complexity" evidence="1">
    <location>
        <begin position="35"/>
        <end position="45"/>
    </location>
</feature>
<gene>
    <name evidence="3" type="ORF">P873_08005</name>
</gene>
<evidence type="ECO:0000313" key="3">
    <source>
        <dbReference type="EMBL" id="KFN50172.1"/>
    </source>
</evidence>
<organism evidence="3 4">
    <name type="scientific">Arenimonas composti TR7-09 = DSM 18010</name>
    <dbReference type="NCBI Taxonomy" id="1121013"/>
    <lineage>
        <taxon>Bacteria</taxon>
        <taxon>Pseudomonadati</taxon>
        <taxon>Pseudomonadota</taxon>
        <taxon>Gammaproteobacteria</taxon>
        <taxon>Lysobacterales</taxon>
        <taxon>Lysobacteraceae</taxon>
        <taxon>Arenimonas</taxon>
    </lineage>
</organism>
<dbReference type="SMART" id="SM00953">
    <property type="entry name" value="RES"/>
    <property type="match status" value="1"/>
</dbReference>
<accession>A0A091BF51</accession>
<dbReference type="STRING" id="1121013.GCA_000426365_01795"/>
<dbReference type="EMBL" id="AWXU01000022">
    <property type="protein sequence ID" value="KFN50172.1"/>
    <property type="molecule type" value="Genomic_DNA"/>
</dbReference>
<proteinExistence type="predicted"/>
<dbReference type="Pfam" id="PF08808">
    <property type="entry name" value="RES"/>
    <property type="match status" value="1"/>
</dbReference>
<name>A0A091BF51_9GAMM</name>
<evidence type="ECO:0000256" key="1">
    <source>
        <dbReference type="SAM" id="MobiDB-lite"/>
    </source>
</evidence>
<evidence type="ECO:0000259" key="2">
    <source>
        <dbReference type="SMART" id="SM00953"/>
    </source>
</evidence>
<dbReference type="Proteomes" id="UP000029391">
    <property type="component" value="Unassembled WGS sequence"/>
</dbReference>
<feature type="region of interest" description="Disordered" evidence="1">
    <location>
        <begin position="1"/>
        <end position="45"/>
    </location>
</feature>